<dbReference type="InterPro" id="IPR021109">
    <property type="entry name" value="Peptidase_aspartic_dom_sf"/>
</dbReference>
<dbReference type="Gene3D" id="2.40.70.10">
    <property type="entry name" value="Acid Proteases"/>
    <property type="match status" value="1"/>
</dbReference>
<dbReference type="SUPFAM" id="SSF57756">
    <property type="entry name" value="Retrovirus zinc finger-like domains"/>
    <property type="match status" value="1"/>
</dbReference>
<dbReference type="CDD" id="cd09274">
    <property type="entry name" value="RNase_HI_RT_Ty3"/>
    <property type="match status" value="1"/>
</dbReference>
<dbReference type="Pfam" id="PF17917">
    <property type="entry name" value="RT_RNaseH"/>
    <property type="match status" value="1"/>
</dbReference>
<evidence type="ECO:0000256" key="5">
    <source>
        <dbReference type="ARBA" id="ARBA00022759"/>
    </source>
</evidence>
<dbReference type="Pfam" id="PF17921">
    <property type="entry name" value="Integrase_H2C2"/>
    <property type="match status" value="1"/>
</dbReference>
<evidence type="ECO:0000256" key="1">
    <source>
        <dbReference type="ARBA" id="ARBA00012493"/>
    </source>
</evidence>
<dbReference type="PANTHER" id="PTHR37984">
    <property type="entry name" value="PROTEIN CBG26694"/>
    <property type="match status" value="1"/>
</dbReference>
<proteinExistence type="predicted"/>
<evidence type="ECO:0000313" key="10">
    <source>
        <dbReference type="EnsemblMetazoa" id="AALFPA23_016292.P23737"/>
    </source>
</evidence>
<dbReference type="InterPro" id="IPR050951">
    <property type="entry name" value="Retrovirus_Pol_polyprotein"/>
</dbReference>
<accession>A0ABM1Z989</accession>
<organism evidence="10 11">
    <name type="scientific">Aedes albopictus</name>
    <name type="common">Asian tiger mosquito</name>
    <name type="synonym">Stegomyia albopicta</name>
    <dbReference type="NCBI Taxonomy" id="7160"/>
    <lineage>
        <taxon>Eukaryota</taxon>
        <taxon>Metazoa</taxon>
        <taxon>Ecdysozoa</taxon>
        <taxon>Arthropoda</taxon>
        <taxon>Hexapoda</taxon>
        <taxon>Insecta</taxon>
        <taxon>Pterygota</taxon>
        <taxon>Neoptera</taxon>
        <taxon>Endopterygota</taxon>
        <taxon>Diptera</taxon>
        <taxon>Nematocera</taxon>
        <taxon>Culicoidea</taxon>
        <taxon>Culicidae</taxon>
        <taxon>Culicinae</taxon>
        <taxon>Aedini</taxon>
        <taxon>Aedes</taxon>
        <taxon>Stegomyia</taxon>
    </lineage>
</organism>
<reference evidence="11" key="1">
    <citation type="journal article" date="2015" name="Proc. Natl. Acad. Sci. U.S.A.">
        <title>Genome sequence of the Asian Tiger mosquito, Aedes albopictus, reveals insights into its biology, genetics, and evolution.</title>
        <authorList>
            <person name="Chen X.G."/>
            <person name="Jiang X."/>
            <person name="Gu J."/>
            <person name="Xu M."/>
            <person name="Wu Y."/>
            <person name="Deng Y."/>
            <person name="Zhang C."/>
            <person name="Bonizzoni M."/>
            <person name="Dermauw W."/>
            <person name="Vontas J."/>
            <person name="Armbruster P."/>
            <person name="Huang X."/>
            <person name="Yang Y."/>
            <person name="Zhang H."/>
            <person name="He W."/>
            <person name="Peng H."/>
            <person name="Liu Y."/>
            <person name="Wu K."/>
            <person name="Chen J."/>
            <person name="Lirakis M."/>
            <person name="Topalis P."/>
            <person name="Van Leeuwen T."/>
            <person name="Hall A.B."/>
            <person name="Jiang X."/>
            <person name="Thorpe C."/>
            <person name="Mueller R.L."/>
            <person name="Sun C."/>
            <person name="Waterhouse R.M."/>
            <person name="Yan G."/>
            <person name="Tu Z.J."/>
            <person name="Fang X."/>
            <person name="James A.A."/>
        </authorList>
    </citation>
    <scope>NUCLEOTIDE SEQUENCE [LARGE SCALE GENOMIC DNA]</scope>
    <source>
        <strain evidence="11">Foshan</strain>
    </source>
</reference>
<dbReference type="RefSeq" id="XP_062713439.1">
    <property type="nucleotide sequence ID" value="XM_062857455.1"/>
</dbReference>
<keyword evidence="2" id="KW-0808">Transferase</keyword>
<dbReference type="Gene3D" id="3.30.70.270">
    <property type="match status" value="1"/>
</dbReference>
<protein>
    <recommendedName>
        <fullName evidence="1">RNA-directed DNA polymerase</fullName>
        <ecNumber evidence="1">2.7.7.49</ecNumber>
    </recommendedName>
</protein>
<evidence type="ECO:0000256" key="3">
    <source>
        <dbReference type="ARBA" id="ARBA00022695"/>
    </source>
</evidence>
<evidence type="ECO:0000256" key="7">
    <source>
        <dbReference type="ARBA" id="ARBA00022918"/>
    </source>
</evidence>
<dbReference type="SUPFAM" id="SSF56672">
    <property type="entry name" value="DNA/RNA polymerases"/>
    <property type="match status" value="1"/>
</dbReference>
<evidence type="ECO:0000256" key="6">
    <source>
        <dbReference type="ARBA" id="ARBA00022801"/>
    </source>
</evidence>
<dbReference type="InterPro" id="IPR001995">
    <property type="entry name" value="Peptidase_A2_cat"/>
</dbReference>
<dbReference type="EnsemblMetazoa" id="AALFPA23_016292.R23737">
    <property type="protein sequence ID" value="AALFPA23_016292.P23737"/>
    <property type="gene ID" value="AALFPA23_016292"/>
</dbReference>
<dbReference type="Gene3D" id="3.10.10.10">
    <property type="entry name" value="HIV Type 1 Reverse Transcriptase, subunit A, domain 1"/>
    <property type="match status" value="1"/>
</dbReference>
<dbReference type="Gene3D" id="1.10.340.70">
    <property type="match status" value="1"/>
</dbReference>
<keyword evidence="11" id="KW-1185">Reference proteome</keyword>
<keyword evidence="7" id="KW-0695">RNA-directed DNA polymerase</keyword>
<dbReference type="InterPro" id="IPR001878">
    <property type="entry name" value="Znf_CCHC"/>
</dbReference>
<dbReference type="InterPro" id="IPR036875">
    <property type="entry name" value="Znf_CCHC_sf"/>
</dbReference>
<evidence type="ECO:0000259" key="9">
    <source>
        <dbReference type="PROSITE" id="PS50175"/>
    </source>
</evidence>
<reference evidence="10" key="2">
    <citation type="submission" date="2025-05" db="UniProtKB">
        <authorList>
            <consortium name="EnsemblMetazoa"/>
        </authorList>
    </citation>
    <scope>IDENTIFICATION</scope>
    <source>
        <strain evidence="10">Foshan</strain>
    </source>
</reference>
<evidence type="ECO:0000256" key="4">
    <source>
        <dbReference type="ARBA" id="ARBA00022722"/>
    </source>
</evidence>
<dbReference type="SMART" id="SM00343">
    <property type="entry name" value="ZnF_C2HC"/>
    <property type="match status" value="2"/>
</dbReference>
<name>A0ABM1Z989_AEDAL</name>
<feature type="domain" description="Peptidase A2" evidence="9">
    <location>
        <begin position="257"/>
        <end position="335"/>
    </location>
</feature>
<dbReference type="GeneID" id="134290338"/>
<keyword evidence="4" id="KW-0540">Nuclease</keyword>
<dbReference type="InterPro" id="IPR043128">
    <property type="entry name" value="Rev_trsase/Diguanyl_cyclase"/>
</dbReference>
<feature type="region of interest" description="Disordered" evidence="8">
    <location>
        <begin position="758"/>
        <end position="777"/>
    </location>
</feature>
<keyword evidence="5" id="KW-0255">Endonuclease</keyword>
<dbReference type="InterPro" id="IPR043502">
    <property type="entry name" value="DNA/RNA_pol_sf"/>
</dbReference>
<dbReference type="Gene3D" id="4.10.60.10">
    <property type="entry name" value="Zinc finger, CCHC-type"/>
    <property type="match status" value="1"/>
</dbReference>
<dbReference type="PANTHER" id="PTHR37984:SF5">
    <property type="entry name" value="PROTEIN NYNRIN-LIKE"/>
    <property type="match status" value="1"/>
</dbReference>
<sequence length="796" mass="91053">MEGYGPPRFAIGDQWEMYQERLEQYFVAVDLEEEQVYQTVKNICHPAKPNEKSYVELCALLKGRFCPTMVTYRERAVFYRARQESGETVQEWYVRLKKLSLNCEFGEHLDHALKDIFVTGLQPGPIFERLCEEEDFVPLENLLRVAAKKEATLKNRGVLEVNKISEKKANYGSKPSKKPSSASCFACGKNNHDFRSCQYRSYVCKICKEKGHIAVVCPKKQKGISGRKDSNVNHLEVNNIGCCDPYFVNVAVNGRITKFEMDTGSPITIISETFYRNHFEEFPLHPFRGKLVFYTGGEASPKGAFDAVLVYQGRQAVGQVVVIEGGRNPLIGRDFIGKLLKFQINKLDTESPEKHEEQLNAILNRYGELFDGSLGCYKYAKVNLQLKPDVEPKFFKPRKIPVSFQSKVEKELENLEKTGIITKAETAEWGTPLVPVLKKDKSIRLCADYRVTVNPHLEDKRYPMPVVEDLFDALQGDLPAVLITDASGKGIGAVLLQVFPDGSQRPVTFISRVLKSHEQEYSPLDMEALAVYYAVRRLSGYLLGRSFTILTDHQPLVSLFGRKGIPDMVFGKLQRWAVFLANYEYEIKYIKGVNNKVADFLSRSPVQCNHEDVGDDEEVLFLQYIESETRSLVERKQLIVESRRDPVISRIVNFVKTGWPNNVEDPDLKKFSVRKDELVVEEGVLMWGYRIVAPTKLRPFLLQELHSTHLGIVKMKSLARNYFWWPNIDKDIEDMEEPGARGGDIQAIEHIPDDEYLSAEDDDIPEPMMNQQSGHYREDGVYVTRSNRMVRAPDRY</sequence>
<dbReference type="InterPro" id="IPR041373">
    <property type="entry name" value="RT_RNaseH"/>
</dbReference>
<dbReference type="EC" id="2.7.7.49" evidence="1"/>
<evidence type="ECO:0000313" key="11">
    <source>
        <dbReference type="Proteomes" id="UP000069940"/>
    </source>
</evidence>
<dbReference type="Gene3D" id="3.10.20.370">
    <property type="match status" value="1"/>
</dbReference>
<evidence type="ECO:0000256" key="8">
    <source>
        <dbReference type="SAM" id="MobiDB-lite"/>
    </source>
</evidence>
<keyword evidence="6" id="KW-0378">Hydrolase</keyword>
<keyword evidence="3" id="KW-0548">Nucleotidyltransferase</keyword>
<dbReference type="Proteomes" id="UP000069940">
    <property type="component" value="Unassembled WGS sequence"/>
</dbReference>
<evidence type="ECO:0000256" key="2">
    <source>
        <dbReference type="ARBA" id="ARBA00022679"/>
    </source>
</evidence>
<dbReference type="InterPro" id="IPR041588">
    <property type="entry name" value="Integrase_H2C2"/>
</dbReference>
<dbReference type="PROSITE" id="PS50175">
    <property type="entry name" value="ASP_PROT_RETROV"/>
    <property type="match status" value="1"/>
</dbReference>
<dbReference type="SUPFAM" id="SSF50630">
    <property type="entry name" value="Acid proteases"/>
    <property type="match status" value="1"/>
</dbReference>